<accession>A0A7I3YXZ2</accession>
<organism evidence="2 3">
    <name type="scientific">Physcomitrium patens</name>
    <name type="common">Spreading-leaved earth moss</name>
    <name type="synonym">Physcomitrella patens</name>
    <dbReference type="NCBI Taxonomy" id="3218"/>
    <lineage>
        <taxon>Eukaryota</taxon>
        <taxon>Viridiplantae</taxon>
        <taxon>Streptophyta</taxon>
        <taxon>Embryophyta</taxon>
        <taxon>Bryophyta</taxon>
        <taxon>Bryophytina</taxon>
        <taxon>Bryopsida</taxon>
        <taxon>Funariidae</taxon>
        <taxon>Funariales</taxon>
        <taxon>Funariaceae</taxon>
        <taxon>Physcomitrium</taxon>
    </lineage>
</organism>
<reference evidence="2 3" key="1">
    <citation type="journal article" date="2008" name="Science">
        <title>The Physcomitrella genome reveals evolutionary insights into the conquest of land by plants.</title>
        <authorList>
            <person name="Rensing S."/>
            <person name="Lang D."/>
            <person name="Zimmer A."/>
            <person name="Terry A."/>
            <person name="Salamov A."/>
            <person name="Shapiro H."/>
            <person name="Nishiyama T."/>
            <person name="Perroud P.-F."/>
            <person name="Lindquist E."/>
            <person name="Kamisugi Y."/>
            <person name="Tanahashi T."/>
            <person name="Sakakibara K."/>
            <person name="Fujita T."/>
            <person name="Oishi K."/>
            <person name="Shin-I T."/>
            <person name="Kuroki Y."/>
            <person name="Toyoda A."/>
            <person name="Suzuki Y."/>
            <person name="Hashimoto A."/>
            <person name="Yamaguchi K."/>
            <person name="Sugano A."/>
            <person name="Kohara Y."/>
            <person name="Fujiyama A."/>
            <person name="Anterola A."/>
            <person name="Aoki S."/>
            <person name="Ashton N."/>
            <person name="Barbazuk W.B."/>
            <person name="Barker E."/>
            <person name="Bennetzen J."/>
            <person name="Bezanilla M."/>
            <person name="Blankenship R."/>
            <person name="Cho S.H."/>
            <person name="Dutcher S."/>
            <person name="Estelle M."/>
            <person name="Fawcett J.A."/>
            <person name="Gundlach H."/>
            <person name="Hanada K."/>
            <person name="Heyl A."/>
            <person name="Hicks K.A."/>
            <person name="Hugh J."/>
            <person name="Lohr M."/>
            <person name="Mayer K."/>
            <person name="Melkozernov A."/>
            <person name="Murata T."/>
            <person name="Nelson D."/>
            <person name="Pils B."/>
            <person name="Prigge M."/>
            <person name="Reiss B."/>
            <person name="Renner T."/>
            <person name="Rombauts S."/>
            <person name="Rushton P."/>
            <person name="Sanderfoot A."/>
            <person name="Schween G."/>
            <person name="Shiu S.-H."/>
            <person name="Stueber K."/>
            <person name="Theodoulou F.L."/>
            <person name="Tu H."/>
            <person name="Van de Peer Y."/>
            <person name="Verrier P.J."/>
            <person name="Waters E."/>
            <person name="Wood A."/>
            <person name="Yang L."/>
            <person name="Cove D."/>
            <person name="Cuming A."/>
            <person name="Hasebe M."/>
            <person name="Lucas S."/>
            <person name="Mishler D.B."/>
            <person name="Reski R."/>
            <person name="Grigoriev I."/>
            <person name="Quatrano R.S."/>
            <person name="Boore J.L."/>
        </authorList>
    </citation>
    <scope>NUCLEOTIDE SEQUENCE [LARGE SCALE GENOMIC DNA]</scope>
    <source>
        <strain evidence="2 3">cv. Gransden 2004</strain>
    </source>
</reference>
<evidence type="ECO:0000313" key="2">
    <source>
        <dbReference type="EnsemblPlants" id="PAC:32907808.CDS.1"/>
    </source>
</evidence>
<dbReference type="Proteomes" id="UP000006727">
    <property type="component" value="Chromosome 17"/>
</dbReference>
<dbReference type="AlphaFoldDB" id="A0A7I3YXZ2"/>
<evidence type="ECO:0000313" key="3">
    <source>
        <dbReference type="Proteomes" id="UP000006727"/>
    </source>
</evidence>
<reference evidence="2 3" key="2">
    <citation type="journal article" date="2018" name="Plant J.">
        <title>The Physcomitrella patens chromosome-scale assembly reveals moss genome structure and evolution.</title>
        <authorList>
            <person name="Lang D."/>
            <person name="Ullrich K.K."/>
            <person name="Murat F."/>
            <person name="Fuchs J."/>
            <person name="Jenkins J."/>
            <person name="Haas F.B."/>
            <person name="Piednoel M."/>
            <person name="Gundlach H."/>
            <person name="Van Bel M."/>
            <person name="Meyberg R."/>
            <person name="Vives C."/>
            <person name="Morata J."/>
            <person name="Symeonidi A."/>
            <person name="Hiss M."/>
            <person name="Muchero W."/>
            <person name="Kamisugi Y."/>
            <person name="Saleh O."/>
            <person name="Blanc G."/>
            <person name="Decker E.L."/>
            <person name="van Gessel N."/>
            <person name="Grimwood J."/>
            <person name="Hayes R.D."/>
            <person name="Graham S.W."/>
            <person name="Gunter L.E."/>
            <person name="McDaniel S.F."/>
            <person name="Hoernstein S.N.W."/>
            <person name="Larsson A."/>
            <person name="Li F.W."/>
            <person name="Perroud P.F."/>
            <person name="Phillips J."/>
            <person name="Ranjan P."/>
            <person name="Rokshar D.S."/>
            <person name="Rothfels C.J."/>
            <person name="Schneider L."/>
            <person name="Shu S."/>
            <person name="Stevenson D.W."/>
            <person name="Thummler F."/>
            <person name="Tillich M."/>
            <person name="Villarreal Aguilar J.C."/>
            <person name="Widiez T."/>
            <person name="Wong G.K."/>
            <person name="Wymore A."/>
            <person name="Zhang Y."/>
            <person name="Zimmer A.D."/>
            <person name="Quatrano R.S."/>
            <person name="Mayer K.F.X."/>
            <person name="Goodstein D."/>
            <person name="Casacuberta J.M."/>
            <person name="Vandepoele K."/>
            <person name="Reski R."/>
            <person name="Cuming A.C."/>
            <person name="Tuskan G.A."/>
            <person name="Maumus F."/>
            <person name="Salse J."/>
            <person name="Schmutz J."/>
            <person name="Rensing S.A."/>
        </authorList>
    </citation>
    <scope>NUCLEOTIDE SEQUENCE [LARGE SCALE GENOMIC DNA]</scope>
    <source>
        <strain evidence="2 3">cv. Gransden 2004</strain>
    </source>
</reference>
<name>A0A7I3YXZ2_PHYPA</name>
<feature type="compositionally biased region" description="Polar residues" evidence="1">
    <location>
        <begin position="30"/>
        <end position="41"/>
    </location>
</feature>
<evidence type="ECO:0000256" key="1">
    <source>
        <dbReference type="SAM" id="MobiDB-lite"/>
    </source>
</evidence>
<protein>
    <submittedName>
        <fullName evidence="2">Uncharacterized protein</fullName>
    </submittedName>
</protein>
<keyword evidence="3" id="KW-1185">Reference proteome</keyword>
<feature type="region of interest" description="Disordered" evidence="1">
    <location>
        <begin position="30"/>
        <end position="50"/>
    </location>
</feature>
<reference evidence="2" key="3">
    <citation type="submission" date="2020-12" db="UniProtKB">
        <authorList>
            <consortium name="EnsemblPlants"/>
        </authorList>
    </citation>
    <scope>IDENTIFICATION</scope>
</reference>
<dbReference type="EMBL" id="ABEU02000017">
    <property type="status" value="NOT_ANNOTATED_CDS"/>
    <property type="molecule type" value="Genomic_DNA"/>
</dbReference>
<sequence>MCSAIIGTAGCVTTPALSAPCASSVCVSTHDGSTTTRNALQSRAIAHPRH</sequence>
<dbReference type="Gramene" id="Pp3c17_1050V3.2">
    <property type="protein sequence ID" value="PAC:32907808.CDS.1"/>
    <property type="gene ID" value="Pp3c17_1050"/>
</dbReference>
<dbReference type="EnsemblPlants" id="Pp3c17_1050V3.2">
    <property type="protein sequence ID" value="PAC:32907808.CDS.1"/>
    <property type="gene ID" value="Pp3c17_1050"/>
</dbReference>
<proteinExistence type="predicted"/>